<organism evidence="2 3">
    <name type="scientific">Cercospora zeae-maydis SCOH1-5</name>
    <dbReference type="NCBI Taxonomy" id="717836"/>
    <lineage>
        <taxon>Eukaryota</taxon>
        <taxon>Fungi</taxon>
        <taxon>Dikarya</taxon>
        <taxon>Ascomycota</taxon>
        <taxon>Pezizomycotina</taxon>
        <taxon>Dothideomycetes</taxon>
        <taxon>Dothideomycetidae</taxon>
        <taxon>Mycosphaerellales</taxon>
        <taxon>Mycosphaerellaceae</taxon>
        <taxon>Cercospora</taxon>
    </lineage>
</organism>
<feature type="region of interest" description="Disordered" evidence="1">
    <location>
        <begin position="1"/>
        <end position="56"/>
    </location>
</feature>
<evidence type="ECO:0000313" key="2">
    <source>
        <dbReference type="EMBL" id="KAF2210561.1"/>
    </source>
</evidence>
<keyword evidence="3" id="KW-1185">Reference proteome</keyword>
<reference evidence="2" key="1">
    <citation type="journal article" date="2020" name="Stud. Mycol.">
        <title>101 Dothideomycetes genomes: a test case for predicting lifestyles and emergence of pathogens.</title>
        <authorList>
            <person name="Haridas S."/>
            <person name="Albert R."/>
            <person name="Binder M."/>
            <person name="Bloem J."/>
            <person name="Labutti K."/>
            <person name="Salamov A."/>
            <person name="Andreopoulos B."/>
            <person name="Baker S."/>
            <person name="Barry K."/>
            <person name="Bills G."/>
            <person name="Bluhm B."/>
            <person name="Cannon C."/>
            <person name="Castanera R."/>
            <person name="Culley D."/>
            <person name="Daum C."/>
            <person name="Ezra D."/>
            <person name="Gonzalez J."/>
            <person name="Henrissat B."/>
            <person name="Kuo A."/>
            <person name="Liang C."/>
            <person name="Lipzen A."/>
            <person name="Lutzoni F."/>
            <person name="Magnuson J."/>
            <person name="Mondo S."/>
            <person name="Nolan M."/>
            <person name="Ohm R."/>
            <person name="Pangilinan J."/>
            <person name="Park H.-J."/>
            <person name="Ramirez L."/>
            <person name="Alfaro M."/>
            <person name="Sun H."/>
            <person name="Tritt A."/>
            <person name="Yoshinaga Y."/>
            <person name="Zwiers L.-H."/>
            <person name="Turgeon B."/>
            <person name="Goodwin S."/>
            <person name="Spatafora J."/>
            <person name="Crous P."/>
            <person name="Grigoriev I."/>
        </authorList>
    </citation>
    <scope>NUCLEOTIDE SEQUENCE</scope>
    <source>
        <strain evidence="2">SCOH1-5</strain>
    </source>
</reference>
<gene>
    <name evidence="2" type="ORF">CERZMDRAFT_91100</name>
</gene>
<evidence type="ECO:0000256" key="1">
    <source>
        <dbReference type="SAM" id="MobiDB-lite"/>
    </source>
</evidence>
<evidence type="ECO:0008006" key="4">
    <source>
        <dbReference type="Google" id="ProtNLM"/>
    </source>
</evidence>
<evidence type="ECO:0000313" key="3">
    <source>
        <dbReference type="Proteomes" id="UP000799539"/>
    </source>
</evidence>
<dbReference type="Proteomes" id="UP000799539">
    <property type="component" value="Unassembled WGS sequence"/>
</dbReference>
<dbReference type="EMBL" id="ML992680">
    <property type="protein sequence ID" value="KAF2210561.1"/>
    <property type="molecule type" value="Genomic_DNA"/>
</dbReference>
<protein>
    <recommendedName>
        <fullName evidence="4">Apple domain-containing protein</fullName>
    </recommendedName>
</protein>
<sequence>MTTTEPSTTTTTAAATTTTTTTTAAATTTTTTTTGPATTEMTTTTTTISFTTTTTTSETPCISCGAAGQFAAATVLRTRDERSAKTCQDWCIEVPGCESILVLPRDASDAFGPNQCSQVAGQVQRVGPGAHRIFGRTCETD</sequence>
<dbReference type="AlphaFoldDB" id="A0A6A6FAV2"/>
<accession>A0A6A6FAV2</accession>
<name>A0A6A6FAV2_9PEZI</name>
<proteinExistence type="predicted"/>